<sequence length="527" mass="60111">MPTAAQMNAFLYTFAASVIVFFVIYVLLFYVLRAFFRRTEKDTALLILAISQTPSITIFIFASLKISLFQLGSGGIIDWIDRGLTALLIATLTYLVTVFFTEAAISYLKDYARKTEAVWDDVLIPLLQNCIPVITYIIGISLFFSTLGVDLSGIGLAIGSITVVLGLAIKDILSDFFSGLVLLVDTPFKFGDVISMPDGSIAIIKQIGIRVTKLYLINEHCEVYVPNTSLGGQNIVNLSRPTTHYAYTIKVSVRVDADAIVATKILQEIIIGHPDTLGDIDEKLQYLDNFAALREAEDDKISKKEAGRLRLLVEKDVNEQLQKLEQAFEYFALEIKQLEKGGLNSEELRSIQKTYLEILNIAGLVVITERKGKRVRSRLEEQQQAGKPTLIILIRKWYETWLQDPDLVFEDKNILPDEWEQKIELLKIKLNKIFQKISNPGVDETRLDDYSLKFVEWLHDSFKESNTAWKEPQVQLTDIQGSGMQFSVRFYVDNIQLEHWRRGNRVQNEVRREMVRRLRQAYIYTLG</sequence>
<comment type="subcellular location">
    <subcellularLocation>
        <location evidence="1">Membrane</location>
        <topology evidence="1">Multi-pass membrane protein</topology>
    </subcellularLocation>
</comment>
<evidence type="ECO:0000313" key="8">
    <source>
        <dbReference type="EMBL" id="MBD2737942.1"/>
    </source>
</evidence>
<dbReference type="EMBL" id="JACJTU010000040">
    <property type="protein sequence ID" value="MBD2737942.1"/>
    <property type="molecule type" value="Genomic_DNA"/>
</dbReference>
<feature type="domain" description="Mechanosensitive ion channel MscS" evidence="7">
    <location>
        <begin position="171"/>
        <end position="240"/>
    </location>
</feature>
<evidence type="ECO:0000256" key="3">
    <source>
        <dbReference type="ARBA" id="ARBA00022692"/>
    </source>
</evidence>
<feature type="transmembrane region" description="Helical" evidence="6">
    <location>
        <begin position="44"/>
        <end position="64"/>
    </location>
</feature>
<reference evidence="8 9" key="1">
    <citation type="journal article" date="2020" name="ISME J.">
        <title>Comparative genomics reveals insights into cyanobacterial evolution and habitat adaptation.</title>
        <authorList>
            <person name="Chen M.Y."/>
            <person name="Teng W.K."/>
            <person name="Zhao L."/>
            <person name="Hu C.X."/>
            <person name="Zhou Y.K."/>
            <person name="Han B.P."/>
            <person name="Song L.R."/>
            <person name="Shu W.S."/>
        </authorList>
    </citation>
    <scope>NUCLEOTIDE SEQUENCE [LARGE SCALE GENOMIC DNA]</scope>
    <source>
        <strain evidence="8 9">FACHB-159</strain>
    </source>
</reference>
<comment type="caution">
    <text evidence="8">The sequence shown here is derived from an EMBL/GenBank/DDBJ whole genome shotgun (WGS) entry which is preliminary data.</text>
</comment>
<dbReference type="SUPFAM" id="SSF50182">
    <property type="entry name" value="Sm-like ribonucleoproteins"/>
    <property type="match status" value="1"/>
</dbReference>
<name>A0ABR8KEF6_9NOSO</name>
<dbReference type="InterPro" id="IPR045275">
    <property type="entry name" value="MscS_archaea/bacteria_type"/>
</dbReference>
<evidence type="ECO:0000256" key="4">
    <source>
        <dbReference type="ARBA" id="ARBA00022989"/>
    </source>
</evidence>
<accession>A0ABR8KEF6</accession>
<feature type="transmembrane region" description="Helical" evidence="6">
    <location>
        <begin position="12"/>
        <end position="32"/>
    </location>
</feature>
<organism evidence="8 9">
    <name type="scientific">Nostoc paludosum FACHB-159</name>
    <dbReference type="NCBI Taxonomy" id="2692908"/>
    <lineage>
        <taxon>Bacteria</taxon>
        <taxon>Bacillati</taxon>
        <taxon>Cyanobacteriota</taxon>
        <taxon>Cyanophyceae</taxon>
        <taxon>Nostocales</taxon>
        <taxon>Nostocaceae</taxon>
        <taxon>Nostoc</taxon>
    </lineage>
</organism>
<gene>
    <name evidence="8" type="ORF">H6H03_29330</name>
</gene>
<keyword evidence="4 6" id="KW-1133">Transmembrane helix</keyword>
<keyword evidence="3 6" id="KW-0812">Transmembrane</keyword>
<evidence type="ECO:0000256" key="1">
    <source>
        <dbReference type="ARBA" id="ARBA00004141"/>
    </source>
</evidence>
<dbReference type="PANTHER" id="PTHR30221:SF1">
    <property type="entry name" value="SMALL-CONDUCTANCE MECHANOSENSITIVE CHANNEL"/>
    <property type="match status" value="1"/>
</dbReference>
<keyword evidence="9" id="KW-1185">Reference proteome</keyword>
<dbReference type="InterPro" id="IPR010920">
    <property type="entry name" value="LSM_dom_sf"/>
</dbReference>
<keyword evidence="5 6" id="KW-0472">Membrane</keyword>
<dbReference type="Gene3D" id="1.10.287.1260">
    <property type="match status" value="1"/>
</dbReference>
<evidence type="ECO:0000256" key="2">
    <source>
        <dbReference type="ARBA" id="ARBA00008017"/>
    </source>
</evidence>
<dbReference type="InterPro" id="IPR023408">
    <property type="entry name" value="MscS_beta-dom_sf"/>
</dbReference>
<feature type="transmembrane region" description="Helical" evidence="6">
    <location>
        <begin position="126"/>
        <end position="145"/>
    </location>
</feature>
<proteinExistence type="inferred from homology"/>
<protein>
    <submittedName>
        <fullName evidence="8">Mechanosensitive ion channel family protein</fullName>
    </submittedName>
</protein>
<dbReference type="InterPro" id="IPR011014">
    <property type="entry name" value="MscS_channel_TM-2"/>
</dbReference>
<feature type="transmembrane region" description="Helical" evidence="6">
    <location>
        <begin position="84"/>
        <end position="105"/>
    </location>
</feature>
<evidence type="ECO:0000256" key="6">
    <source>
        <dbReference type="SAM" id="Phobius"/>
    </source>
</evidence>
<evidence type="ECO:0000313" key="9">
    <source>
        <dbReference type="Proteomes" id="UP000637383"/>
    </source>
</evidence>
<comment type="similarity">
    <text evidence="2">Belongs to the MscS (TC 1.A.23) family.</text>
</comment>
<dbReference type="Proteomes" id="UP000637383">
    <property type="component" value="Unassembled WGS sequence"/>
</dbReference>
<dbReference type="InterPro" id="IPR006685">
    <property type="entry name" value="MscS_channel_2nd"/>
</dbReference>
<dbReference type="Pfam" id="PF00924">
    <property type="entry name" value="MS_channel_2nd"/>
    <property type="match status" value="1"/>
</dbReference>
<dbReference type="Gene3D" id="2.30.30.60">
    <property type="match status" value="1"/>
</dbReference>
<evidence type="ECO:0000256" key="5">
    <source>
        <dbReference type="ARBA" id="ARBA00023136"/>
    </source>
</evidence>
<dbReference type="PANTHER" id="PTHR30221">
    <property type="entry name" value="SMALL-CONDUCTANCE MECHANOSENSITIVE CHANNEL"/>
    <property type="match status" value="1"/>
</dbReference>
<dbReference type="SUPFAM" id="SSF82861">
    <property type="entry name" value="Mechanosensitive channel protein MscS (YggB), transmembrane region"/>
    <property type="match status" value="1"/>
</dbReference>
<evidence type="ECO:0000259" key="7">
    <source>
        <dbReference type="Pfam" id="PF00924"/>
    </source>
</evidence>